<gene>
    <name evidence="1" type="ORF">D7I44_10265</name>
</gene>
<dbReference type="Proteomes" id="UP000275069">
    <property type="component" value="Chromosome"/>
</dbReference>
<keyword evidence="2" id="KW-1185">Reference proteome</keyword>
<evidence type="ECO:0000313" key="2">
    <source>
        <dbReference type="Proteomes" id="UP000275069"/>
    </source>
</evidence>
<organism evidence="1 2">
    <name type="scientific">Gryllotalpicola protaetiae</name>
    <dbReference type="NCBI Taxonomy" id="2419771"/>
    <lineage>
        <taxon>Bacteria</taxon>
        <taxon>Bacillati</taxon>
        <taxon>Actinomycetota</taxon>
        <taxon>Actinomycetes</taxon>
        <taxon>Micrococcales</taxon>
        <taxon>Microbacteriaceae</taxon>
        <taxon>Gryllotalpicola</taxon>
    </lineage>
</organism>
<evidence type="ECO:0000313" key="1">
    <source>
        <dbReference type="EMBL" id="AYG03881.1"/>
    </source>
</evidence>
<reference evidence="1 2" key="1">
    <citation type="submission" date="2018-09" db="EMBL/GenBank/DDBJ databases">
        <title>Genome sequencing of strain 2DFW10M-5.</title>
        <authorList>
            <person name="Heo J."/>
            <person name="Kim S.-J."/>
            <person name="Kwon S.-W."/>
        </authorList>
    </citation>
    <scope>NUCLEOTIDE SEQUENCE [LARGE SCALE GENOMIC DNA]</scope>
    <source>
        <strain evidence="1 2">2DFW10M-5</strain>
    </source>
</reference>
<dbReference type="KEGG" id="gry:D7I44_10265"/>
<protein>
    <submittedName>
        <fullName evidence="1">Uncharacterized protein</fullName>
    </submittedName>
</protein>
<sequence>MTEEDGPRGIVTDADTAYEAIRAINHATIWSGGIPAPTIYSVLGNLKTAIGFGTEQALGQLADRLVDSLDEYDVIEDSGGNPAESVAAAVDHLRAAAALAGQIGNHVSAAQNAIAGQGHRGRIDAGRS</sequence>
<accession>A0A387BZX1</accession>
<dbReference type="OrthoDB" id="3830192at2"/>
<dbReference type="RefSeq" id="WP_120789413.1">
    <property type="nucleotide sequence ID" value="NZ_CP032624.1"/>
</dbReference>
<dbReference type="EMBL" id="CP032624">
    <property type="protein sequence ID" value="AYG03881.1"/>
    <property type="molecule type" value="Genomic_DNA"/>
</dbReference>
<proteinExistence type="predicted"/>
<dbReference type="AlphaFoldDB" id="A0A387BZX1"/>
<name>A0A387BZX1_9MICO</name>